<dbReference type="EMBL" id="RSDO01000003">
    <property type="protein sequence ID" value="RRR54749.1"/>
    <property type="molecule type" value="Genomic_DNA"/>
</dbReference>
<feature type="signal peptide" evidence="2">
    <location>
        <begin position="1"/>
        <end position="20"/>
    </location>
</feature>
<comment type="caution">
    <text evidence="5">The sequence shown here is derived from an EMBL/GenBank/DDBJ whole genome shotgun (WGS) entry which is preliminary data.</text>
</comment>
<dbReference type="SMART" id="SM00079">
    <property type="entry name" value="PBPe"/>
    <property type="match status" value="1"/>
</dbReference>
<evidence type="ECO:0000256" key="2">
    <source>
        <dbReference type="SAM" id="SignalP"/>
    </source>
</evidence>
<evidence type="ECO:0000259" key="4">
    <source>
        <dbReference type="SMART" id="SM00079"/>
    </source>
</evidence>
<dbReference type="SUPFAM" id="SSF53850">
    <property type="entry name" value="Periplasmic binding protein-like II"/>
    <property type="match status" value="1"/>
</dbReference>
<feature type="domain" description="Solute-binding protein family 3/N-terminal" evidence="3">
    <location>
        <begin position="40"/>
        <end position="267"/>
    </location>
</feature>
<dbReference type="Gene3D" id="3.40.190.10">
    <property type="entry name" value="Periplasmic binding protein-like II"/>
    <property type="match status" value="2"/>
</dbReference>
<keyword evidence="1 2" id="KW-0732">Signal</keyword>
<evidence type="ECO:0000313" key="5">
    <source>
        <dbReference type="EMBL" id="RRR54749.1"/>
    </source>
</evidence>
<dbReference type="Pfam" id="PF00497">
    <property type="entry name" value="SBP_bac_3"/>
    <property type="match status" value="1"/>
</dbReference>
<sequence>MKLKKVYTFATVCFASLALAACGSSNSDQTTLEKIEDKGTLVVALNPEFPPFEYKQLIDGKDTIVGADIELAKAIGEELGVEVEFSPMSFSNVLASVQKGTADVGISGISATEERAKTYDFSEAYYQSVNKMIVKKDDAAKYSKAEDFASVTIGTQKGSIQESVAKEAFADSSILSLEKNGDLIQQLKSGQLDGVIFEEPIAKAYVGSNPDLQIVDMDIETTISDSYAVAMPKGSAELKVKIDKVVKELVESGKMSDFVEEAYQQSISK</sequence>
<dbReference type="PANTHER" id="PTHR35936:SF17">
    <property type="entry name" value="ARGININE-BINDING EXTRACELLULAR PROTEIN ARTP"/>
    <property type="match status" value="1"/>
</dbReference>
<dbReference type="SMART" id="SM00062">
    <property type="entry name" value="PBPb"/>
    <property type="match status" value="1"/>
</dbReference>
<proteinExistence type="predicted"/>
<dbReference type="InterPro" id="IPR001638">
    <property type="entry name" value="Solute-binding_3/MltF_N"/>
</dbReference>
<name>A0A426THQ8_STRSU</name>
<dbReference type="GO" id="GO:0015276">
    <property type="term" value="F:ligand-gated monoatomic ion channel activity"/>
    <property type="evidence" value="ECO:0007669"/>
    <property type="project" value="InterPro"/>
</dbReference>
<accession>A0A426THQ8</accession>
<organism evidence="5 6">
    <name type="scientific">Streptococcus suis</name>
    <dbReference type="NCBI Taxonomy" id="1307"/>
    <lineage>
        <taxon>Bacteria</taxon>
        <taxon>Bacillati</taxon>
        <taxon>Bacillota</taxon>
        <taxon>Bacilli</taxon>
        <taxon>Lactobacillales</taxon>
        <taxon>Streptococcaceae</taxon>
        <taxon>Streptococcus</taxon>
    </lineage>
</organism>
<evidence type="ECO:0000256" key="1">
    <source>
        <dbReference type="ARBA" id="ARBA00022729"/>
    </source>
</evidence>
<feature type="chain" id="PRO_5019442831" evidence="2">
    <location>
        <begin position="21"/>
        <end position="269"/>
    </location>
</feature>
<feature type="domain" description="Ionotropic glutamate receptor C-terminal" evidence="4">
    <location>
        <begin position="40"/>
        <end position="265"/>
    </location>
</feature>
<evidence type="ECO:0000313" key="6">
    <source>
        <dbReference type="Proteomes" id="UP000274117"/>
    </source>
</evidence>
<dbReference type="AlphaFoldDB" id="A0A426THQ8"/>
<protein>
    <submittedName>
        <fullName evidence="5">Transporter substrate-binding domain-containing protein</fullName>
    </submittedName>
</protein>
<dbReference type="PROSITE" id="PS51257">
    <property type="entry name" value="PROKAR_LIPOPROTEIN"/>
    <property type="match status" value="1"/>
</dbReference>
<dbReference type="GO" id="GO:0016020">
    <property type="term" value="C:membrane"/>
    <property type="evidence" value="ECO:0007669"/>
    <property type="project" value="InterPro"/>
</dbReference>
<dbReference type="InterPro" id="IPR001320">
    <property type="entry name" value="Iontro_rcpt_C"/>
</dbReference>
<dbReference type="Proteomes" id="UP000274117">
    <property type="component" value="Unassembled WGS sequence"/>
</dbReference>
<evidence type="ECO:0000259" key="3">
    <source>
        <dbReference type="SMART" id="SM00062"/>
    </source>
</evidence>
<reference evidence="5 6" key="1">
    <citation type="submission" date="2018-11" db="EMBL/GenBank/DDBJ databases">
        <authorList>
            <person name="Stevens M.J."/>
            <person name="Cernela N."/>
            <person name="Spoerry Serrano N."/>
            <person name="Schmitt S."/>
            <person name="Schrenzel J."/>
            <person name="Stephan R."/>
        </authorList>
    </citation>
    <scope>NUCLEOTIDE SEQUENCE [LARGE SCALE GENOMIC DNA]</scope>
    <source>
        <strain evidence="5 6">PP422</strain>
    </source>
</reference>
<gene>
    <name evidence="5" type="ORF">EI998_02580</name>
</gene>
<dbReference type="PANTHER" id="PTHR35936">
    <property type="entry name" value="MEMBRANE-BOUND LYTIC MUREIN TRANSGLYCOSYLASE F"/>
    <property type="match status" value="1"/>
</dbReference>
<reference evidence="5 6" key="2">
    <citation type="submission" date="2018-12" db="EMBL/GenBank/DDBJ databases">
        <title>Whole-genome sequences of fifteen clinical Streptococcus suis strains isolated from pigs between 2006 and 2018.</title>
        <authorList>
            <person name="Stevens M.J.A."/>
            <person name="Cernela N."/>
            <person name="Spoerry Serrano N."/>
            <person name="Schmitt S."/>
            <person name="Schrenzel J."/>
            <person name="Stephan R."/>
        </authorList>
    </citation>
    <scope>NUCLEOTIDE SEQUENCE [LARGE SCALE GENOMIC DNA]</scope>
    <source>
        <strain evidence="5 6">PP422</strain>
    </source>
</reference>